<evidence type="ECO:0000313" key="2">
    <source>
        <dbReference type="EMBL" id="CAD7443222.1"/>
    </source>
</evidence>
<dbReference type="InterPro" id="IPR045363">
    <property type="entry name" value="CERK_C"/>
</dbReference>
<dbReference type="InterPro" id="IPR017438">
    <property type="entry name" value="ATP-NAD_kinase_N"/>
</dbReference>
<name>A0A7R9I0N0_9NEOP</name>
<dbReference type="PROSITE" id="PS50146">
    <property type="entry name" value="DAGK"/>
    <property type="match status" value="1"/>
</dbReference>
<dbReference type="SMART" id="SM00046">
    <property type="entry name" value="DAGKc"/>
    <property type="match status" value="1"/>
</dbReference>
<dbReference type="InterPro" id="IPR050187">
    <property type="entry name" value="Lipid_Phosphate_FormReg"/>
</dbReference>
<dbReference type="GO" id="GO:0016020">
    <property type="term" value="C:membrane"/>
    <property type="evidence" value="ECO:0007669"/>
    <property type="project" value="GOC"/>
</dbReference>
<proteinExistence type="predicted"/>
<organism evidence="2">
    <name type="scientific">Timema bartmani</name>
    <dbReference type="NCBI Taxonomy" id="61472"/>
    <lineage>
        <taxon>Eukaryota</taxon>
        <taxon>Metazoa</taxon>
        <taxon>Ecdysozoa</taxon>
        <taxon>Arthropoda</taxon>
        <taxon>Hexapoda</taxon>
        <taxon>Insecta</taxon>
        <taxon>Pterygota</taxon>
        <taxon>Neoptera</taxon>
        <taxon>Polyneoptera</taxon>
        <taxon>Phasmatodea</taxon>
        <taxon>Timematodea</taxon>
        <taxon>Timematoidea</taxon>
        <taxon>Timematidae</taxon>
        <taxon>Timema</taxon>
    </lineage>
</organism>
<dbReference type="PANTHER" id="PTHR12358">
    <property type="entry name" value="SPHINGOSINE KINASE"/>
    <property type="match status" value="1"/>
</dbReference>
<evidence type="ECO:0000259" key="1">
    <source>
        <dbReference type="PROSITE" id="PS50146"/>
    </source>
</evidence>
<dbReference type="Pfam" id="PF19280">
    <property type="entry name" value="CERK_C"/>
    <property type="match status" value="1"/>
</dbReference>
<gene>
    <name evidence="2" type="ORF">TBIB3V08_LOCUS5632</name>
</gene>
<dbReference type="PANTHER" id="PTHR12358:SF111">
    <property type="entry name" value="CERAMIDE KINASE, ISOFORM A"/>
    <property type="match status" value="1"/>
</dbReference>
<dbReference type="Pfam" id="PF00781">
    <property type="entry name" value="DAGK_cat"/>
    <property type="match status" value="1"/>
</dbReference>
<dbReference type="AlphaFoldDB" id="A0A7R9I0N0"/>
<dbReference type="GO" id="GO:0006672">
    <property type="term" value="P:ceramide metabolic process"/>
    <property type="evidence" value="ECO:0007669"/>
    <property type="project" value="TreeGrafter"/>
</dbReference>
<dbReference type="InterPro" id="IPR001206">
    <property type="entry name" value="Diacylglycerol_kinase_cat_dom"/>
</dbReference>
<dbReference type="InterPro" id="IPR016064">
    <property type="entry name" value="NAD/diacylglycerol_kinase_sf"/>
</dbReference>
<protein>
    <recommendedName>
        <fullName evidence="1">DAGKc domain-containing protein</fullName>
    </recommendedName>
</protein>
<sequence>MSETEDNVQICDPVLLNSFVIKNKRCRVYFHRGKLIWETDGSPYNRYTLFLADVIAVDYVHSTDKTLCCPSESQGYNQEESKIAGDSNPGLSQRHTSFIIHYGVRGKNNNKWRYQTVTMNHTDPRQIASWVKTIHNYTNSFTKRPKRIMVFVNPYGGKKKGLQIYEKRVKPLFELAGVHTTIIITQSANHARDTLLSCSFDNIDAITCVGGDGTFAEVFNGLVLRTAKDKGIDQNDPEAILPTPSLRVGIIPAGSTDTMAYCFHGTTDVLTAVLHIIFGDSVGLDLCSVHSNATLLRYYSSVISYGYLGDVVRDSEKFRWMGPKRYDYSGFKKFFANVGYDGEVSLLSDSSDPSKGPKCKDNCERCNNKQHKGQRTKEASAGGWKTFRGKFFMINGANVSCACVRSPNGISPYCHLGDGCIDVLLIKHTNLLNNLRLLLTLTSKEKTLFDLPFVEVHRAREFTFRALPTHTSQSESEPPQLIPGRSVWNCDGEVQWETNIKIRGTCDTEAPSVRFLRLCGDSPLSVFAAEC</sequence>
<dbReference type="InterPro" id="IPR057465">
    <property type="entry name" value="CERK_PH"/>
</dbReference>
<feature type="domain" description="DAGKc" evidence="1">
    <location>
        <begin position="143"/>
        <end position="293"/>
    </location>
</feature>
<dbReference type="GO" id="GO:0001729">
    <property type="term" value="F:ceramide kinase activity"/>
    <property type="evidence" value="ECO:0007669"/>
    <property type="project" value="TreeGrafter"/>
</dbReference>
<dbReference type="EMBL" id="OD566034">
    <property type="protein sequence ID" value="CAD7443222.1"/>
    <property type="molecule type" value="Genomic_DNA"/>
</dbReference>
<dbReference type="Gene3D" id="3.40.50.10330">
    <property type="entry name" value="Probable inorganic polyphosphate/atp-NAD kinase, domain 1"/>
    <property type="match status" value="1"/>
</dbReference>
<accession>A0A7R9I0N0</accession>
<dbReference type="Pfam" id="PF25382">
    <property type="entry name" value="PH_CERK"/>
    <property type="match status" value="1"/>
</dbReference>
<dbReference type="Gene3D" id="2.60.200.40">
    <property type="match status" value="1"/>
</dbReference>
<reference evidence="2" key="1">
    <citation type="submission" date="2020-11" db="EMBL/GenBank/DDBJ databases">
        <authorList>
            <person name="Tran Van P."/>
        </authorList>
    </citation>
    <scope>NUCLEOTIDE SEQUENCE</scope>
</reference>
<dbReference type="SUPFAM" id="SSF111331">
    <property type="entry name" value="NAD kinase/diacylglycerol kinase-like"/>
    <property type="match status" value="1"/>
</dbReference>